<evidence type="ECO:0000313" key="3">
    <source>
        <dbReference type="EMBL" id="VFK75680.1"/>
    </source>
</evidence>
<evidence type="ECO:0000313" key="1">
    <source>
        <dbReference type="EMBL" id="VFK27438.1"/>
    </source>
</evidence>
<dbReference type="EMBL" id="CAADFO010000028">
    <property type="protein sequence ID" value="VFK27438.1"/>
    <property type="molecule type" value="Genomic_DNA"/>
</dbReference>
<proteinExistence type="predicted"/>
<sequence>MVENQGYQIISLAREKPDSSSQKHREAFPALVKKRKFICTGNENLHVISPSTIDIIVPMFGYLFLLIKGTDFAPTRKDFSL</sequence>
<accession>A0A450XDU4</accession>
<dbReference type="EMBL" id="CAADGH010000028">
    <property type="protein sequence ID" value="VFK75680.1"/>
    <property type="molecule type" value="Genomic_DNA"/>
</dbReference>
<gene>
    <name evidence="1" type="ORF">BECKMB1821G_GA0114241_10284</name>
    <name evidence="3" type="ORF">BECKMB1821H_GA0114242_102845</name>
    <name evidence="2" type="ORF">BECKMB1821I_GA0114274_10293</name>
</gene>
<organism evidence="1">
    <name type="scientific">Candidatus Kentrum sp. MB</name>
    <dbReference type="NCBI Taxonomy" id="2138164"/>
    <lineage>
        <taxon>Bacteria</taxon>
        <taxon>Pseudomonadati</taxon>
        <taxon>Pseudomonadota</taxon>
        <taxon>Gammaproteobacteria</taxon>
        <taxon>Candidatus Kentrum</taxon>
    </lineage>
</organism>
<dbReference type="EMBL" id="CAADFQ010000029">
    <property type="protein sequence ID" value="VFK32013.1"/>
    <property type="molecule type" value="Genomic_DNA"/>
</dbReference>
<protein>
    <submittedName>
        <fullName evidence="1">Uncharacterized protein</fullName>
    </submittedName>
</protein>
<evidence type="ECO:0000313" key="2">
    <source>
        <dbReference type="EMBL" id="VFK32013.1"/>
    </source>
</evidence>
<dbReference type="AlphaFoldDB" id="A0A450XDU4"/>
<reference evidence="1" key="1">
    <citation type="submission" date="2019-02" db="EMBL/GenBank/DDBJ databases">
        <authorList>
            <person name="Gruber-Vodicka R. H."/>
            <person name="Seah K. B. B."/>
        </authorList>
    </citation>
    <scope>NUCLEOTIDE SEQUENCE</scope>
    <source>
        <strain evidence="1">BECK_BZ197</strain>
        <strain evidence="3">BECK_BZ198</strain>
        <strain evidence="2">BECK_BZ199</strain>
    </source>
</reference>
<name>A0A450XDU4_9GAMM</name>